<dbReference type="Proteomes" id="UP001233999">
    <property type="component" value="Unassembled WGS sequence"/>
</dbReference>
<keyword evidence="1" id="KW-1133">Transmembrane helix</keyword>
<name>A0AAD8EG61_DIPPU</name>
<reference evidence="2" key="1">
    <citation type="journal article" date="2023" name="IScience">
        <title>Live-bearing cockroach genome reveals convergent evolutionary mechanisms linked to viviparity in insects and beyond.</title>
        <authorList>
            <person name="Fouks B."/>
            <person name="Harrison M.C."/>
            <person name="Mikhailova A.A."/>
            <person name="Marchal E."/>
            <person name="English S."/>
            <person name="Carruthers M."/>
            <person name="Jennings E.C."/>
            <person name="Chiamaka E.L."/>
            <person name="Frigard R.A."/>
            <person name="Pippel M."/>
            <person name="Attardo G.M."/>
            <person name="Benoit J.B."/>
            <person name="Bornberg-Bauer E."/>
            <person name="Tobe S.S."/>
        </authorList>
    </citation>
    <scope>NUCLEOTIDE SEQUENCE</scope>
    <source>
        <strain evidence="2">Stay&amp;Tobe</strain>
    </source>
</reference>
<evidence type="ECO:0000313" key="3">
    <source>
        <dbReference type="Proteomes" id="UP001233999"/>
    </source>
</evidence>
<accession>A0AAD8EG61</accession>
<keyword evidence="3" id="KW-1185">Reference proteome</keyword>
<keyword evidence="1" id="KW-0472">Membrane</keyword>
<feature type="transmembrane region" description="Helical" evidence="1">
    <location>
        <begin position="6"/>
        <end position="28"/>
    </location>
</feature>
<evidence type="ECO:0000256" key="1">
    <source>
        <dbReference type="SAM" id="Phobius"/>
    </source>
</evidence>
<keyword evidence="1" id="KW-0812">Transmembrane</keyword>
<reference evidence="2" key="2">
    <citation type="submission" date="2023-05" db="EMBL/GenBank/DDBJ databases">
        <authorList>
            <person name="Fouks B."/>
        </authorList>
    </citation>
    <scope>NUCLEOTIDE SEQUENCE</scope>
    <source>
        <strain evidence="2">Stay&amp;Tobe</strain>
        <tissue evidence="2">Testes</tissue>
    </source>
</reference>
<protein>
    <submittedName>
        <fullName evidence="2">Uncharacterized protein</fullName>
    </submittedName>
</protein>
<dbReference type="EMBL" id="JASPKZ010004950">
    <property type="protein sequence ID" value="KAJ9589330.1"/>
    <property type="molecule type" value="Genomic_DNA"/>
</dbReference>
<dbReference type="AlphaFoldDB" id="A0AAD8EG61"/>
<gene>
    <name evidence="2" type="ORF">L9F63_017459</name>
</gene>
<evidence type="ECO:0000313" key="2">
    <source>
        <dbReference type="EMBL" id="KAJ9589330.1"/>
    </source>
</evidence>
<comment type="caution">
    <text evidence="2">The sequence shown here is derived from an EMBL/GenBank/DDBJ whole genome shotgun (WGS) entry which is preliminary data.</text>
</comment>
<organism evidence="2 3">
    <name type="scientific">Diploptera punctata</name>
    <name type="common">Pacific beetle cockroach</name>
    <dbReference type="NCBI Taxonomy" id="6984"/>
    <lineage>
        <taxon>Eukaryota</taxon>
        <taxon>Metazoa</taxon>
        <taxon>Ecdysozoa</taxon>
        <taxon>Arthropoda</taxon>
        <taxon>Hexapoda</taxon>
        <taxon>Insecta</taxon>
        <taxon>Pterygota</taxon>
        <taxon>Neoptera</taxon>
        <taxon>Polyneoptera</taxon>
        <taxon>Dictyoptera</taxon>
        <taxon>Blattodea</taxon>
        <taxon>Blaberoidea</taxon>
        <taxon>Blaberidae</taxon>
        <taxon>Diplopterinae</taxon>
        <taxon>Diploptera</taxon>
    </lineage>
</organism>
<sequence>MKDNVILFKTSTATVIIRVITSLIFWSLQNNGVIQVRVPTYYEIVPKLSKTFLPFT</sequence>
<feature type="non-terminal residue" evidence="2">
    <location>
        <position position="56"/>
    </location>
</feature>
<proteinExistence type="predicted"/>